<keyword evidence="1" id="KW-1133">Transmembrane helix</keyword>
<keyword evidence="3" id="KW-1185">Reference proteome</keyword>
<accession>A0ABY4GZN0</accession>
<keyword evidence="1" id="KW-0472">Membrane</keyword>
<dbReference type="EMBL" id="CP095074">
    <property type="protein sequence ID" value="UOQ93125.1"/>
    <property type="molecule type" value="Genomic_DNA"/>
</dbReference>
<feature type="transmembrane region" description="Helical" evidence="1">
    <location>
        <begin position="36"/>
        <end position="56"/>
    </location>
</feature>
<sequence length="61" mass="6952">MKKLTKKEKNQQRASVILLVIIIILGPTLHNHFDTINILVIGSPIYLIVLFIVGRLSEEKE</sequence>
<feature type="transmembrane region" description="Helical" evidence="1">
    <location>
        <begin position="12"/>
        <end position="30"/>
    </location>
</feature>
<dbReference type="Proteomes" id="UP000831880">
    <property type="component" value="Chromosome"/>
</dbReference>
<proteinExistence type="predicted"/>
<dbReference type="RefSeq" id="WP_244752729.1">
    <property type="nucleotide sequence ID" value="NZ_CP095074.1"/>
</dbReference>
<organism evidence="2 3">
    <name type="scientific">Halobacillus shinanisalinarum</name>
    <dbReference type="NCBI Taxonomy" id="2932258"/>
    <lineage>
        <taxon>Bacteria</taxon>
        <taxon>Bacillati</taxon>
        <taxon>Bacillota</taxon>
        <taxon>Bacilli</taxon>
        <taxon>Bacillales</taxon>
        <taxon>Bacillaceae</taxon>
        <taxon>Halobacillus</taxon>
    </lineage>
</organism>
<evidence type="ECO:0000313" key="2">
    <source>
        <dbReference type="EMBL" id="UOQ93125.1"/>
    </source>
</evidence>
<keyword evidence="1" id="KW-0812">Transmembrane</keyword>
<name>A0ABY4GZN0_9BACI</name>
<gene>
    <name evidence="2" type="ORF">MUO14_22485</name>
</gene>
<evidence type="ECO:0000313" key="3">
    <source>
        <dbReference type="Proteomes" id="UP000831880"/>
    </source>
</evidence>
<reference evidence="2 3" key="1">
    <citation type="submission" date="2022-04" db="EMBL/GenBank/DDBJ databases">
        <title>Halobacillus sp. isolated from saltern.</title>
        <authorList>
            <person name="Won M."/>
            <person name="Lee C.-M."/>
            <person name="Woen H.-Y."/>
            <person name="Kwon S.-W."/>
        </authorList>
    </citation>
    <scope>NUCLEOTIDE SEQUENCE [LARGE SCALE GENOMIC DNA]</scope>
    <source>
        <strain evidence="2 3">SSTM10-2</strain>
    </source>
</reference>
<evidence type="ECO:0008006" key="4">
    <source>
        <dbReference type="Google" id="ProtNLM"/>
    </source>
</evidence>
<evidence type="ECO:0000256" key="1">
    <source>
        <dbReference type="SAM" id="Phobius"/>
    </source>
</evidence>
<protein>
    <recommendedName>
        <fullName evidence="4">Group-specific protein</fullName>
    </recommendedName>
</protein>